<name>A0A1F6UXS4_9BACT</name>
<dbReference type="STRING" id="1801735.A2645_01330"/>
<feature type="chain" id="PRO_5009225721" evidence="3">
    <location>
        <begin position="22"/>
        <end position="251"/>
    </location>
</feature>
<evidence type="ECO:0000313" key="5">
    <source>
        <dbReference type="Proteomes" id="UP000182253"/>
    </source>
</evidence>
<accession>A0A1F6UXS4</accession>
<keyword evidence="2" id="KW-1133">Transmembrane helix</keyword>
<feature type="transmembrane region" description="Helical" evidence="2">
    <location>
        <begin position="226"/>
        <end position="247"/>
    </location>
</feature>
<evidence type="ECO:0000256" key="1">
    <source>
        <dbReference type="SAM" id="MobiDB-lite"/>
    </source>
</evidence>
<keyword evidence="2" id="KW-0472">Membrane</keyword>
<feature type="region of interest" description="Disordered" evidence="1">
    <location>
        <begin position="163"/>
        <end position="188"/>
    </location>
</feature>
<proteinExistence type="predicted"/>
<evidence type="ECO:0000256" key="3">
    <source>
        <dbReference type="SAM" id="SignalP"/>
    </source>
</evidence>
<feature type="compositionally biased region" description="Low complexity" evidence="1">
    <location>
        <begin position="163"/>
        <end position="174"/>
    </location>
</feature>
<dbReference type="SUPFAM" id="SSF49384">
    <property type="entry name" value="Carbohydrate-binding domain"/>
    <property type="match status" value="1"/>
</dbReference>
<feature type="signal peptide" evidence="3">
    <location>
        <begin position="1"/>
        <end position="21"/>
    </location>
</feature>
<reference evidence="4 5" key="1">
    <citation type="journal article" date="2016" name="Nat. Commun.">
        <title>Thousands of microbial genomes shed light on interconnected biogeochemical processes in an aquifer system.</title>
        <authorList>
            <person name="Anantharaman K."/>
            <person name="Brown C.T."/>
            <person name="Hug L.A."/>
            <person name="Sharon I."/>
            <person name="Castelle C.J."/>
            <person name="Probst A.J."/>
            <person name="Thomas B.C."/>
            <person name="Singh A."/>
            <person name="Wilkins M.J."/>
            <person name="Karaoz U."/>
            <person name="Brodie E.L."/>
            <person name="Williams K.H."/>
            <person name="Hubbard S.S."/>
            <person name="Banfield J.F."/>
        </authorList>
    </citation>
    <scope>NUCLEOTIDE SEQUENCE [LARGE SCALE GENOMIC DNA]</scope>
</reference>
<keyword evidence="2" id="KW-0812">Transmembrane</keyword>
<evidence type="ECO:0000256" key="2">
    <source>
        <dbReference type="SAM" id="Phobius"/>
    </source>
</evidence>
<dbReference type="AlphaFoldDB" id="A0A1F6UXS4"/>
<keyword evidence="3" id="KW-0732">Signal</keyword>
<dbReference type="Gene3D" id="2.60.40.680">
    <property type="match status" value="1"/>
</dbReference>
<gene>
    <name evidence="4" type="ORF">A2645_01330</name>
</gene>
<dbReference type="GO" id="GO:0030246">
    <property type="term" value="F:carbohydrate binding"/>
    <property type="evidence" value="ECO:0007669"/>
    <property type="project" value="InterPro"/>
</dbReference>
<evidence type="ECO:0000313" key="4">
    <source>
        <dbReference type="EMBL" id="OGI62225.1"/>
    </source>
</evidence>
<dbReference type="InterPro" id="IPR008965">
    <property type="entry name" value="CBM2/CBM3_carb-bd_dom_sf"/>
</dbReference>
<sequence>MKKIVFLLIVGFLFWGSEAFAASINLSAGNFQATEGGSFDAIITLNPESSKNYTTKLVLNFPPELLSVKSFEFGPNWLALSQPGYDLSDNKAGILIKTAGYPKGTDQTTVFGKIKFSVKKSGSAKIVISNSSLSFDENNQNTLKNISIESSVTAKQKINSTASAKKAKSNAESNVAEEELAPPAPEPIGDQELISEEVANPEPPVLFDIEIKQGDMPEPKKSASRIFIIIAIILIIFITYLVVNEFFKKPK</sequence>
<dbReference type="EMBL" id="MFTL01000001">
    <property type="protein sequence ID" value="OGI62225.1"/>
    <property type="molecule type" value="Genomic_DNA"/>
</dbReference>
<protein>
    <submittedName>
        <fullName evidence="4">Uncharacterized protein</fullName>
    </submittedName>
</protein>
<dbReference type="CDD" id="cd08547">
    <property type="entry name" value="Type_II_cohesin"/>
    <property type="match status" value="1"/>
</dbReference>
<comment type="caution">
    <text evidence="4">The sequence shown here is derived from an EMBL/GenBank/DDBJ whole genome shotgun (WGS) entry which is preliminary data.</text>
</comment>
<dbReference type="Proteomes" id="UP000182253">
    <property type="component" value="Unassembled WGS sequence"/>
</dbReference>
<organism evidence="4 5">
    <name type="scientific">Candidatus Nomurabacteria bacterium RIFCSPHIGHO2_01_FULL_39_9</name>
    <dbReference type="NCBI Taxonomy" id="1801735"/>
    <lineage>
        <taxon>Bacteria</taxon>
        <taxon>Candidatus Nomuraibacteriota</taxon>
    </lineage>
</organism>